<name>M4VBX1_9BACT</name>
<evidence type="ECO:0000313" key="12">
    <source>
        <dbReference type="Proteomes" id="UP000012040"/>
    </source>
</evidence>
<dbReference type="InterPro" id="IPR014729">
    <property type="entry name" value="Rossmann-like_a/b/a_fold"/>
</dbReference>
<dbReference type="GO" id="GO:0008795">
    <property type="term" value="F:NAD+ synthase activity"/>
    <property type="evidence" value="ECO:0007669"/>
    <property type="project" value="UniProtKB-UniRule"/>
</dbReference>
<dbReference type="PIRSF" id="PIRSF006630">
    <property type="entry name" value="NADS_GAT"/>
    <property type="match status" value="1"/>
</dbReference>
<reference evidence="11 12" key="1">
    <citation type="journal article" date="2013" name="ISME J.">
        <title>By their genes ye shall know them: genomic signatures of predatory bacteria.</title>
        <authorList>
            <person name="Pasternak Z."/>
            <person name="Pietrokovski S."/>
            <person name="Rotem O."/>
            <person name="Gophna U."/>
            <person name="Lurie-Weinberger M.N."/>
            <person name="Jurkevitch E."/>
        </authorList>
    </citation>
    <scope>NUCLEOTIDE SEQUENCE [LARGE SCALE GENOMIC DNA]</scope>
    <source>
        <strain evidence="11 12">JSS</strain>
    </source>
</reference>
<dbReference type="InterPro" id="IPR003010">
    <property type="entry name" value="C-N_Hydrolase"/>
</dbReference>
<comment type="caution">
    <text evidence="7">Lacks conserved residue(s) required for the propagation of feature annotation.</text>
</comment>
<feature type="binding site" evidence="7">
    <location>
        <position position="193"/>
    </location>
    <ligand>
        <name>L-glutamine</name>
        <dbReference type="ChEBI" id="CHEBI:58359"/>
    </ligand>
</feature>
<evidence type="ECO:0000256" key="3">
    <source>
        <dbReference type="ARBA" id="ARBA00022598"/>
    </source>
</evidence>
<evidence type="ECO:0000259" key="10">
    <source>
        <dbReference type="PROSITE" id="PS50263"/>
    </source>
</evidence>
<keyword evidence="6 7" id="KW-0520">NAD</keyword>
<evidence type="ECO:0000313" key="11">
    <source>
        <dbReference type="EMBL" id="AGH96738.1"/>
    </source>
</evidence>
<dbReference type="InterPro" id="IPR003694">
    <property type="entry name" value="NAD_synthase"/>
</dbReference>
<gene>
    <name evidence="7" type="primary">nadE</name>
    <name evidence="11" type="ORF">A11Q_2522</name>
</gene>
<feature type="active site" description="Proton acceptor; for glutaminase activity" evidence="7">
    <location>
        <position position="41"/>
    </location>
</feature>
<evidence type="ECO:0000256" key="7">
    <source>
        <dbReference type="HAMAP-Rule" id="MF_02090"/>
    </source>
</evidence>
<feature type="active site" description="For glutaminase activity" evidence="7">
    <location>
        <position position="113"/>
    </location>
</feature>
<dbReference type="eggNOG" id="COG0171">
    <property type="taxonomic scope" value="Bacteria"/>
</dbReference>
<proteinExistence type="inferred from homology"/>
<keyword evidence="4 7" id="KW-0547">Nucleotide-binding</keyword>
<protein>
    <recommendedName>
        <fullName evidence="7 8">Glutamine-dependent NAD(+) synthetase</fullName>
        <ecNumber evidence="7 8">6.3.5.1</ecNumber>
    </recommendedName>
    <alternativeName>
        <fullName evidence="7 8">NAD(+) synthase [glutamine-hydrolyzing]</fullName>
    </alternativeName>
</protein>
<dbReference type="NCBIfam" id="NF010588">
    <property type="entry name" value="PRK13981.1"/>
    <property type="match status" value="1"/>
</dbReference>
<dbReference type="SUPFAM" id="SSF56317">
    <property type="entry name" value="Carbon-nitrogen hydrolase"/>
    <property type="match status" value="1"/>
</dbReference>
<feature type="binding site" evidence="7">
    <location>
        <position position="516"/>
    </location>
    <ligand>
        <name>deamido-NAD(+)</name>
        <dbReference type="ChEBI" id="CHEBI:58437"/>
        <note>ligand shared between two neighboring subunits</note>
    </ligand>
</feature>
<dbReference type="EC" id="6.3.5.1" evidence="7 8"/>
<feature type="domain" description="CN hydrolase" evidence="10">
    <location>
        <begin position="1"/>
        <end position="257"/>
    </location>
</feature>
<comment type="pathway">
    <text evidence="1 7 8">Cofactor biosynthesis; NAD(+) biosynthesis; NAD(+) from deamido-NAD(+) (L-Gln route): step 1/1.</text>
</comment>
<dbReference type="GO" id="GO:0005524">
    <property type="term" value="F:ATP binding"/>
    <property type="evidence" value="ECO:0007669"/>
    <property type="project" value="UniProtKB-UniRule"/>
</dbReference>
<comment type="similarity">
    <text evidence="9">Belongs to the NAD synthetase family.</text>
</comment>
<evidence type="ECO:0000256" key="5">
    <source>
        <dbReference type="ARBA" id="ARBA00022840"/>
    </source>
</evidence>
<dbReference type="GO" id="GO:0004359">
    <property type="term" value="F:glutaminase activity"/>
    <property type="evidence" value="ECO:0007669"/>
    <property type="project" value="InterPro"/>
</dbReference>
<dbReference type="InterPro" id="IPR014445">
    <property type="entry name" value="Gln-dep_NAD_synthase"/>
</dbReference>
<dbReference type="CDD" id="cd00553">
    <property type="entry name" value="NAD_synthase"/>
    <property type="match status" value="1"/>
</dbReference>
<comment type="similarity">
    <text evidence="2 7 8">In the C-terminal section; belongs to the NAD synthetase family.</text>
</comment>
<evidence type="ECO:0000256" key="6">
    <source>
        <dbReference type="ARBA" id="ARBA00023027"/>
    </source>
</evidence>
<dbReference type="Pfam" id="PF00795">
    <property type="entry name" value="CN_hydrolase"/>
    <property type="match status" value="1"/>
</dbReference>
<dbReference type="Gene3D" id="3.60.110.10">
    <property type="entry name" value="Carbon-nitrogen hydrolase"/>
    <property type="match status" value="1"/>
</dbReference>
<dbReference type="OrthoDB" id="5287902at2"/>
<dbReference type="PANTHER" id="PTHR23090">
    <property type="entry name" value="NH 3 /GLUTAMINE-DEPENDENT NAD + SYNTHETASE"/>
    <property type="match status" value="1"/>
</dbReference>
<dbReference type="STRING" id="1184267.A11Q_2522"/>
<dbReference type="FunFam" id="3.40.50.620:FF:000106">
    <property type="entry name" value="Glutamine-dependent NAD(+) synthetase"/>
    <property type="match status" value="1"/>
</dbReference>
<feature type="binding site" evidence="7">
    <location>
        <position position="385"/>
    </location>
    <ligand>
        <name>deamido-NAD(+)</name>
        <dbReference type="ChEBI" id="CHEBI:58437"/>
        <note>ligand shared between two neighboring subunits</note>
    </ligand>
</feature>
<dbReference type="Pfam" id="PF02540">
    <property type="entry name" value="NAD_synthase"/>
    <property type="match status" value="1"/>
</dbReference>
<dbReference type="GO" id="GO:0009435">
    <property type="term" value="P:NAD+ biosynthetic process"/>
    <property type="evidence" value="ECO:0007669"/>
    <property type="project" value="UniProtKB-UniRule"/>
</dbReference>
<dbReference type="AlphaFoldDB" id="M4VBX1"/>
<sequence length="545" mass="62023">MRIALSQINAILGDFESNIEKISAAIDSAKEKKAELVIFPEASLFGYHPFDLLEREELIDSQMRALKSLLKKIPKDMYVIVGGFEKNTSKKGRPYFNSAFLCTRGKIIKTFRKELLPTGDVFDEARFIEKGQLKDNYFKLKGKTFFLTICEDIWAWEDKKGRSVYTENPLKKIKKQKVDLVINLSASPFFEGKLEQREYVVQKTAQHFKAPMVYVNMVGAQDEIIYDGQSFLVDKTGKVKFRCEDFAEDLNVFDLKTLEDWTGHKPAPKLSSICKTEQLRKALVLGLKDFSAKTGLRHVHLGLSGGIDSAVVACLAVDALGSNNVKLFALPTEFNRPESFALADQLAKNLKVEFQTISIQPIYEKIKTEIDREYDIQEFQLVHENLQSRIRGLLMMAYSNKSGSLLLTTGNKSEYATGYATLYGDMCGGLAVIGDLTKKQVYDLAKHFNQEYELIPEQIITRPPSAELRPNQKDQDSLPEYDLLDSAVINIVEDRKKAKTKTDKWLLQLLMKTEFKRWQAPPILKVSEHSFGRGRRFPVAHKAKE</sequence>
<evidence type="ECO:0000256" key="1">
    <source>
        <dbReference type="ARBA" id="ARBA00005188"/>
    </source>
</evidence>
<keyword evidence="3 7" id="KW-0436">Ligase</keyword>
<evidence type="ECO:0000256" key="9">
    <source>
        <dbReference type="RuleBase" id="RU003811"/>
    </source>
</evidence>
<feature type="binding site" evidence="7">
    <location>
        <position position="409"/>
    </location>
    <ligand>
        <name>ATP</name>
        <dbReference type="ChEBI" id="CHEBI:30616"/>
    </ligand>
</feature>
<dbReference type="eggNOG" id="COG0388">
    <property type="taxonomic scope" value="Bacteria"/>
</dbReference>
<dbReference type="UniPathway" id="UPA00253">
    <property type="reaction ID" value="UER00334"/>
</dbReference>
<keyword evidence="5 7" id="KW-0067">ATP-binding</keyword>
<dbReference type="PANTHER" id="PTHR23090:SF9">
    <property type="entry name" value="GLUTAMINE-DEPENDENT NAD(+) SYNTHETASE"/>
    <property type="match status" value="1"/>
</dbReference>
<comment type="function">
    <text evidence="7">Catalyzes the ATP-dependent amidation of deamido-NAD to form NAD. Uses L-glutamine as a nitrogen source.</text>
</comment>
<dbReference type="HAMAP" id="MF_02090">
    <property type="entry name" value="NadE_glutamine_dep"/>
    <property type="match status" value="1"/>
</dbReference>
<dbReference type="KEGG" id="bex:A11Q_2522"/>
<dbReference type="InterPro" id="IPR036526">
    <property type="entry name" value="C-N_Hydrolase_sf"/>
</dbReference>
<dbReference type="InterPro" id="IPR022310">
    <property type="entry name" value="NAD/GMP_synthase"/>
</dbReference>
<dbReference type="GO" id="GO:0005737">
    <property type="term" value="C:cytoplasm"/>
    <property type="evidence" value="ECO:0007669"/>
    <property type="project" value="InterPro"/>
</dbReference>
<comment type="catalytic activity">
    <reaction evidence="7 8">
        <text>deamido-NAD(+) + L-glutamine + ATP + H2O = L-glutamate + AMP + diphosphate + NAD(+) + H(+)</text>
        <dbReference type="Rhea" id="RHEA:24384"/>
        <dbReference type="ChEBI" id="CHEBI:15377"/>
        <dbReference type="ChEBI" id="CHEBI:15378"/>
        <dbReference type="ChEBI" id="CHEBI:29985"/>
        <dbReference type="ChEBI" id="CHEBI:30616"/>
        <dbReference type="ChEBI" id="CHEBI:33019"/>
        <dbReference type="ChEBI" id="CHEBI:57540"/>
        <dbReference type="ChEBI" id="CHEBI:58359"/>
        <dbReference type="ChEBI" id="CHEBI:58437"/>
        <dbReference type="ChEBI" id="CHEBI:456215"/>
        <dbReference type="EC" id="6.3.5.1"/>
    </reaction>
</comment>
<dbReference type="GO" id="GO:0003952">
    <property type="term" value="F:NAD+ synthase (glutamine-hydrolyzing) activity"/>
    <property type="evidence" value="ECO:0007669"/>
    <property type="project" value="UniProtKB-UniRule"/>
</dbReference>
<dbReference type="PATRIC" id="fig|1184267.3.peg.2550"/>
<dbReference type="HOGENOM" id="CLU_022313_2_0_7"/>
<keyword evidence="12" id="KW-1185">Reference proteome</keyword>
<dbReference type="Proteomes" id="UP000012040">
    <property type="component" value="Chromosome"/>
</dbReference>
<feature type="binding site" evidence="7">
    <location>
        <position position="414"/>
    </location>
    <ligand>
        <name>deamido-NAD(+)</name>
        <dbReference type="ChEBI" id="CHEBI:58437"/>
        <note>ligand shared between two neighboring subunits</note>
    </ligand>
</feature>
<feature type="active site" description="Nucleophile; for glutaminase activity" evidence="7">
    <location>
        <position position="150"/>
    </location>
</feature>
<dbReference type="EMBL" id="CP003537">
    <property type="protein sequence ID" value="AGH96738.1"/>
    <property type="molecule type" value="Genomic_DNA"/>
</dbReference>
<dbReference type="PROSITE" id="PS50263">
    <property type="entry name" value="CN_HYDROLASE"/>
    <property type="match status" value="1"/>
</dbReference>
<dbReference type="NCBIfam" id="TIGR00552">
    <property type="entry name" value="nadE"/>
    <property type="match status" value="1"/>
</dbReference>
<evidence type="ECO:0000256" key="8">
    <source>
        <dbReference type="PIRNR" id="PIRNR006630"/>
    </source>
</evidence>
<feature type="binding site" evidence="7">
    <location>
        <begin position="302"/>
        <end position="309"/>
    </location>
    <ligand>
        <name>ATP</name>
        <dbReference type="ChEBI" id="CHEBI:30616"/>
    </ligand>
</feature>
<organism evidence="11 12">
    <name type="scientific">Pseudobdellovibrio exovorus JSS</name>
    <dbReference type="NCBI Taxonomy" id="1184267"/>
    <lineage>
        <taxon>Bacteria</taxon>
        <taxon>Pseudomonadati</taxon>
        <taxon>Bdellovibrionota</taxon>
        <taxon>Bdellovibrionia</taxon>
        <taxon>Bdellovibrionales</taxon>
        <taxon>Pseudobdellovibrionaceae</taxon>
        <taxon>Pseudobdellovibrio</taxon>
    </lineage>
</organism>
<evidence type="ECO:0000256" key="4">
    <source>
        <dbReference type="ARBA" id="ARBA00022741"/>
    </source>
</evidence>
<accession>M4VBX1</accession>
<feature type="binding site" evidence="7">
    <location>
        <position position="187"/>
    </location>
    <ligand>
        <name>L-glutamine</name>
        <dbReference type="ChEBI" id="CHEBI:58359"/>
    </ligand>
</feature>
<dbReference type="Gene3D" id="3.40.50.620">
    <property type="entry name" value="HUPs"/>
    <property type="match status" value="1"/>
</dbReference>
<evidence type="ECO:0000256" key="2">
    <source>
        <dbReference type="ARBA" id="ARBA00007145"/>
    </source>
</evidence>
<dbReference type="SUPFAM" id="SSF52402">
    <property type="entry name" value="Adenine nucleotide alpha hydrolases-like"/>
    <property type="match status" value="1"/>
</dbReference>
<dbReference type="CDD" id="cd07570">
    <property type="entry name" value="GAT_Gln-NAD-synth"/>
    <property type="match status" value="1"/>
</dbReference>